<evidence type="ECO:0000256" key="6">
    <source>
        <dbReference type="ARBA" id="ARBA00022840"/>
    </source>
</evidence>
<evidence type="ECO:0000313" key="14">
    <source>
        <dbReference type="EMBL" id="OHA49266.1"/>
    </source>
</evidence>
<feature type="domain" description="Cation-transporting P-type ATPase C-terminal" evidence="13">
    <location>
        <begin position="577"/>
        <end position="749"/>
    </location>
</feature>
<feature type="transmembrane region" description="Helical" evidence="11">
    <location>
        <begin position="697"/>
        <end position="717"/>
    </location>
</feature>
<organism evidence="14 15">
    <name type="scientific">Terrybacteria sp. (strain RIFCSPHIGHO2_01_FULL_58_15)</name>
    <dbReference type="NCBI Taxonomy" id="1802363"/>
    <lineage>
        <taxon>Bacteria</taxon>
        <taxon>Candidatus Terryibacteriota</taxon>
    </lineage>
</organism>
<proteinExistence type="inferred from homology"/>
<keyword evidence="8" id="KW-1278">Translocase</keyword>
<comment type="similarity">
    <text evidence="2">Belongs to the cation transport ATPase (P-type) (TC 3.A.3) family. Type IIA subfamily.</text>
</comment>
<keyword evidence="7" id="KW-0460">Magnesium</keyword>
<dbReference type="GO" id="GO:0036376">
    <property type="term" value="P:sodium ion export across plasma membrane"/>
    <property type="evidence" value="ECO:0007669"/>
    <property type="project" value="TreeGrafter"/>
</dbReference>
<dbReference type="Proteomes" id="UP000178690">
    <property type="component" value="Unassembled WGS sequence"/>
</dbReference>
<keyword evidence="3" id="KW-0597">Phosphoprotein</keyword>
<dbReference type="Pfam" id="PF13246">
    <property type="entry name" value="Cation_ATPase"/>
    <property type="match status" value="1"/>
</dbReference>
<protein>
    <submittedName>
        <fullName evidence="14">Uncharacterized protein</fullName>
    </submittedName>
</protein>
<evidence type="ECO:0000256" key="2">
    <source>
        <dbReference type="ARBA" id="ARBA00005675"/>
    </source>
</evidence>
<dbReference type="AlphaFoldDB" id="A0A1G2PLS2"/>
<sequence>VVRDSAPRRIPAELVVPGDILLLAAGERVPADARLLDAETLETNEAALTGESTAVKKTTDLMPIGSVLADRRNMVFSGTAVTRGEGTAVVVSTGMNTEVGEIARAIREIPDEETPLEERLRILARTITTVVLSLAVAVFLLGLTTGLPLLEIFTTAVAVAVAAVPEGLVVAVTMILAIGMSRLVQKHALVRRLRAAETLGSVTVICVDKTGTITEGRMRVADVLPASANEADREHLLHIAALANEAWLEESPESDGHTTGEVVGEPTDVAILQAAIEAGLHDEIDARRTTVRARLPFSSENQFIAALTELRERGTMIIAVKGAAEKLLPHAVRIRREGHSIPLTPAERGALTRKHNELSEKGLRIIAVAERTVAPGTVELPSAKDLLAELTFLGFIALHDPIREGVAHDIAAAHAAGIKVVLITGDHVLTARTVAKSIGISADHIIGGEELATLSDEALGEQLRGNVIFARTAPQQKLRIVEALKRRGEVVAMTGDGINDAPALKSAAVGVSLGSGTDVAKESAELVLLDDDLSTIIAAVREGRVIFDNIRKVVVFLLIDTFSEIILILGSLLLGLPLALVATQILFVNLVEDGPPTFSLAFEPGEHGIMTRAPRSPAEPILNREALLLIFGVGLLTDLLLLGVYAWLLHSGTDVATARTIVFAAVGLDSFVQIFALRNLREPFWRTNPFENPWLNGAVVIGISGVMAGILLPQLQTFLRTVPLEASEWFLVAGLSLFAIVPVEVIKFLVRRVPALQR</sequence>
<evidence type="ECO:0000313" key="15">
    <source>
        <dbReference type="Proteomes" id="UP000178690"/>
    </source>
</evidence>
<dbReference type="Pfam" id="PF00689">
    <property type="entry name" value="Cation_ATPase_C"/>
    <property type="match status" value="1"/>
</dbReference>
<dbReference type="Gene3D" id="3.40.50.1000">
    <property type="entry name" value="HAD superfamily/HAD-like"/>
    <property type="match status" value="1"/>
</dbReference>
<keyword evidence="6" id="KW-0067">ATP-binding</keyword>
<evidence type="ECO:0000256" key="5">
    <source>
        <dbReference type="ARBA" id="ARBA00022741"/>
    </source>
</evidence>
<evidence type="ECO:0000256" key="1">
    <source>
        <dbReference type="ARBA" id="ARBA00004127"/>
    </source>
</evidence>
<dbReference type="SUPFAM" id="SSF56784">
    <property type="entry name" value="HAD-like"/>
    <property type="match status" value="1"/>
</dbReference>
<dbReference type="STRING" id="1802363.A2682_01205"/>
<dbReference type="GO" id="GO:0006883">
    <property type="term" value="P:intracellular sodium ion homeostasis"/>
    <property type="evidence" value="ECO:0007669"/>
    <property type="project" value="TreeGrafter"/>
</dbReference>
<dbReference type="PROSITE" id="PS00154">
    <property type="entry name" value="ATPASE_E1_E2"/>
    <property type="match status" value="1"/>
</dbReference>
<dbReference type="NCBIfam" id="TIGR01494">
    <property type="entry name" value="ATPase_P-type"/>
    <property type="match status" value="2"/>
</dbReference>
<dbReference type="GO" id="GO:0016887">
    <property type="term" value="F:ATP hydrolysis activity"/>
    <property type="evidence" value="ECO:0007669"/>
    <property type="project" value="InterPro"/>
</dbReference>
<dbReference type="GO" id="GO:0012505">
    <property type="term" value="C:endomembrane system"/>
    <property type="evidence" value="ECO:0007669"/>
    <property type="project" value="UniProtKB-SubCell"/>
</dbReference>
<evidence type="ECO:0000256" key="11">
    <source>
        <dbReference type="SAM" id="Phobius"/>
    </source>
</evidence>
<dbReference type="SUPFAM" id="SSF81665">
    <property type="entry name" value="Calcium ATPase, transmembrane domain M"/>
    <property type="match status" value="1"/>
</dbReference>
<dbReference type="InterPro" id="IPR001757">
    <property type="entry name" value="P_typ_ATPase"/>
</dbReference>
<dbReference type="GO" id="GO:0005524">
    <property type="term" value="F:ATP binding"/>
    <property type="evidence" value="ECO:0007669"/>
    <property type="project" value="UniProtKB-KW"/>
</dbReference>
<feature type="transmembrane region" description="Helical" evidence="11">
    <location>
        <begin position="129"/>
        <end position="150"/>
    </location>
</feature>
<evidence type="ECO:0000256" key="3">
    <source>
        <dbReference type="ARBA" id="ARBA00022553"/>
    </source>
</evidence>
<feature type="domain" description="P-type ATPase A" evidence="12">
    <location>
        <begin position="1"/>
        <end position="106"/>
    </location>
</feature>
<dbReference type="Gene3D" id="3.40.1110.10">
    <property type="entry name" value="Calcium-transporting ATPase, cytoplasmic domain N"/>
    <property type="match status" value="1"/>
</dbReference>
<dbReference type="FunFam" id="2.70.150.10:FF:000160">
    <property type="entry name" value="Sarcoplasmic/endoplasmic reticulum calcium ATPase 1"/>
    <property type="match status" value="1"/>
</dbReference>
<dbReference type="InterPro" id="IPR050510">
    <property type="entry name" value="Cation_transp_ATPase_P-type"/>
</dbReference>
<dbReference type="SUPFAM" id="SSF81653">
    <property type="entry name" value="Calcium ATPase, transduction domain A"/>
    <property type="match status" value="1"/>
</dbReference>
<accession>A0A1G2PLS2</accession>
<dbReference type="PRINTS" id="PR00119">
    <property type="entry name" value="CATATPASE"/>
</dbReference>
<feature type="non-terminal residue" evidence="14">
    <location>
        <position position="1"/>
    </location>
</feature>
<dbReference type="InterPro" id="IPR036412">
    <property type="entry name" value="HAD-like_sf"/>
</dbReference>
<dbReference type="InterPro" id="IPR044492">
    <property type="entry name" value="P_typ_ATPase_HD_dom"/>
</dbReference>
<keyword evidence="10 11" id="KW-0472">Membrane</keyword>
<evidence type="ECO:0000256" key="9">
    <source>
        <dbReference type="ARBA" id="ARBA00022989"/>
    </source>
</evidence>
<name>A0A1G2PLS2_TERXR</name>
<dbReference type="InterPro" id="IPR023214">
    <property type="entry name" value="HAD_sf"/>
</dbReference>
<dbReference type="PANTHER" id="PTHR43294">
    <property type="entry name" value="SODIUM/POTASSIUM-TRANSPORTING ATPASE SUBUNIT ALPHA"/>
    <property type="match status" value="1"/>
</dbReference>
<dbReference type="Pfam" id="PF00122">
    <property type="entry name" value="E1-E2_ATPase"/>
    <property type="match status" value="1"/>
</dbReference>
<dbReference type="Gene3D" id="2.70.150.10">
    <property type="entry name" value="Calcium-transporting ATPase, cytoplasmic transduction domain A"/>
    <property type="match status" value="1"/>
</dbReference>
<dbReference type="InterPro" id="IPR008250">
    <property type="entry name" value="ATPase_P-typ_transduc_dom_A_sf"/>
</dbReference>
<feature type="transmembrane region" description="Helical" evidence="11">
    <location>
        <begin position="156"/>
        <end position="184"/>
    </location>
</feature>
<dbReference type="GO" id="GO:0030007">
    <property type="term" value="P:intracellular potassium ion homeostasis"/>
    <property type="evidence" value="ECO:0007669"/>
    <property type="project" value="TreeGrafter"/>
</dbReference>
<dbReference type="InterPro" id="IPR018303">
    <property type="entry name" value="ATPase_P-typ_P_site"/>
</dbReference>
<comment type="caution">
    <text evidence="14">The sequence shown here is derived from an EMBL/GenBank/DDBJ whole genome shotgun (WGS) entry which is preliminary data.</text>
</comment>
<evidence type="ECO:0000259" key="13">
    <source>
        <dbReference type="Pfam" id="PF00689"/>
    </source>
</evidence>
<feature type="transmembrane region" description="Helical" evidence="11">
    <location>
        <begin position="729"/>
        <end position="750"/>
    </location>
</feature>
<dbReference type="GO" id="GO:1990573">
    <property type="term" value="P:potassium ion import across plasma membrane"/>
    <property type="evidence" value="ECO:0007669"/>
    <property type="project" value="TreeGrafter"/>
</dbReference>
<dbReference type="PANTHER" id="PTHR43294:SF20">
    <property type="entry name" value="P-TYPE ATPASE"/>
    <property type="match status" value="1"/>
</dbReference>
<keyword evidence="4 11" id="KW-0812">Transmembrane</keyword>
<dbReference type="Gene3D" id="1.20.1110.10">
    <property type="entry name" value="Calcium-transporting ATPase, transmembrane domain"/>
    <property type="match status" value="1"/>
</dbReference>
<dbReference type="GO" id="GO:0005391">
    <property type="term" value="F:P-type sodium:potassium-exchanging transporter activity"/>
    <property type="evidence" value="ECO:0007669"/>
    <property type="project" value="TreeGrafter"/>
</dbReference>
<feature type="transmembrane region" description="Helical" evidence="11">
    <location>
        <begin position="626"/>
        <end position="648"/>
    </location>
</feature>
<keyword evidence="9 11" id="KW-1133">Transmembrane helix</keyword>
<dbReference type="SFLD" id="SFLDF00027">
    <property type="entry name" value="p-type_atpase"/>
    <property type="match status" value="1"/>
</dbReference>
<dbReference type="EMBL" id="MHST01000012">
    <property type="protein sequence ID" value="OHA49266.1"/>
    <property type="molecule type" value="Genomic_DNA"/>
</dbReference>
<dbReference type="PRINTS" id="PR00120">
    <property type="entry name" value="HATPASE"/>
</dbReference>
<evidence type="ECO:0000256" key="7">
    <source>
        <dbReference type="ARBA" id="ARBA00022842"/>
    </source>
</evidence>
<dbReference type="InterPro" id="IPR059000">
    <property type="entry name" value="ATPase_P-type_domA"/>
</dbReference>
<gene>
    <name evidence="14" type="ORF">A2682_01205</name>
</gene>
<dbReference type="InterPro" id="IPR023299">
    <property type="entry name" value="ATPase_P-typ_cyto_dom_N"/>
</dbReference>
<dbReference type="InterPro" id="IPR023298">
    <property type="entry name" value="ATPase_P-typ_TM_dom_sf"/>
</dbReference>
<comment type="subcellular location">
    <subcellularLocation>
        <location evidence="1">Endomembrane system</location>
        <topology evidence="1">Multi-pass membrane protein</topology>
    </subcellularLocation>
</comment>
<evidence type="ECO:0000256" key="4">
    <source>
        <dbReference type="ARBA" id="ARBA00022692"/>
    </source>
</evidence>
<dbReference type="GO" id="GO:0005886">
    <property type="term" value="C:plasma membrane"/>
    <property type="evidence" value="ECO:0007669"/>
    <property type="project" value="TreeGrafter"/>
</dbReference>
<reference evidence="14 15" key="1">
    <citation type="journal article" date="2016" name="Nat. Commun.">
        <title>Thousands of microbial genomes shed light on interconnected biogeochemical processes in an aquifer system.</title>
        <authorList>
            <person name="Anantharaman K."/>
            <person name="Brown C.T."/>
            <person name="Hug L.A."/>
            <person name="Sharon I."/>
            <person name="Castelle C.J."/>
            <person name="Probst A.J."/>
            <person name="Thomas B.C."/>
            <person name="Singh A."/>
            <person name="Wilkins M.J."/>
            <person name="Karaoz U."/>
            <person name="Brodie E.L."/>
            <person name="Williams K.H."/>
            <person name="Hubbard S.S."/>
            <person name="Banfield J.F."/>
        </authorList>
    </citation>
    <scope>NUCLEOTIDE SEQUENCE [LARGE SCALE GENOMIC DNA]</scope>
    <source>
        <strain evidence="15">RIFCSPHIGHO2_01_FULL_58_15</strain>
    </source>
</reference>
<evidence type="ECO:0000256" key="8">
    <source>
        <dbReference type="ARBA" id="ARBA00022967"/>
    </source>
</evidence>
<keyword evidence="5" id="KW-0547">Nucleotide-binding</keyword>
<evidence type="ECO:0000256" key="10">
    <source>
        <dbReference type="ARBA" id="ARBA00023136"/>
    </source>
</evidence>
<dbReference type="SFLD" id="SFLDG00002">
    <property type="entry name" value="C1.7:_P-type_atpase_like"/>
    <property type="match status" value="1"/>
</dbReference>
<dbReference type="InterPro" id="IPR006068">
    <property type="entry name" value="ATPase_P-typ_cation-transptr_C"/>
</dbReference>
<evidence type="ECO:0000259" key="12">
    <source>
        <dbReference type="Pfam" id="PF00122"/>
    </source>
</evidence>
<dbReference type="GO" id="GO:1902600">
    <property type="term" value="P:proton transmembrane transport"/>
    <property type="evidence" value="ECO:0007669"/>
    <property type="project" value="TreeGrafter"/>
</dbReference>
<dbReference type="SFLD" id="SFLDS00003">
    <property type="entry name" value="Haloacid_Dehalogenase"/>
    <property type="match status" value="1"/>
</dbReference>
<feature type="transmembrane region" description="Helical" evidence="11">
    <location>
        <begin position="554"/>
        <end position="587"/>
    </location>
</feature>
<dbReference type="SUPFAM" id="SSF81660">
    <property type="entry name" value="Metal cation-transporting ATPase, ATP-binding domain N"/>
    <property type="match status" value="1"/>
</dbReference>